<dbReference type="GO" id="GO:0005886">
    <property type="term" value="C:plasma membrane"/>
    <property type="evidence" value="ECO:0007669"/>
    <property type="project" value="InterPro"/>
</dbReference>
<keyword evidence="4" id="KW-0472">Membrane</keyword>
<dbReference type="Pfam" id="PF04357">
    <property type="entry name" value="TamB"/>
    <property type="match status" value="1"/>
</dbReference>
<dbReference type="Proteomes" id="UP000641137">
    <property type="component" value="Unassembled WGS sequence"/>
</dbReference>
<dbReference type="GO" id="GO:0009306">
    <property type="term" value="P:protein secretion"/>
    <property type="evidence" value="ECO:0007669"/>
    <property type="project" value="InterPro"/>
</dbReference>
<dbReference type="PANTHER" id="PTHR36985:SF1">
    <property type="entry name" value="TRANSLOCATION AND ASSEMBLY MODULE SUBUNIT TAMB"/>
    <property type="match status" value="1"/>
</dbReference>
<name>A0A8J3GI59_9HYPH</name>
<reference evidence="6" key="2">
    <citation type="submission" date="2020-09" db="EMBL/GenBank/DDBJ databases">
        <authorList>
            <person name="Sun Q."/>
            <person name="Kim S."/>
        </authorList>
    </citation>
    <scope>NUCLEOTIDE SEQUENCE</scope>
    <source>
        <strain evidence="6">KCTC 42097</strain>
    </source>
</reference>
<keyword evidence="3" id="KW-1133">Transmembrane helix</keyword>
<dbReference type="AlphaFoldDB" id="A0A8J3GI59"/>
<evidence type="ECO:0000256" key="2">
    <source>
        <dbReference type="ARBA" id="ARBA00022692"/>
    </source>
</evidence>
<gene>
    <name evidence="6" type="ORF">GCM10010136_24460</name>
</gene>
<dbReference type="PANTHER" id="PTHR36985">
    <property type="entry name" value="TRANSLOCATION AND ASSEMBLY MODULE SUBUNIT TAMB"/>
    <property type="match status" value="1"/>
</dbReference>
<evidence type="ECO:0000313" key="6">
    <source>
        <dbReference type="EMBL" id="GHC75044.1"/>
    </source>
</evidence>
<reference evidence="6" key="1">
    <citation type="journal article" date="2014" name="Int. J. Syst. Evol. Microbiol.">
        <title>Complete genome sequence of Corynebacterium casei LMG S-19264T (=DSM 44701T), isolated from a smear-ripened cheese.</title>
        <authorList>
            <consortium name="US DOE Joint Genome Institute (JGI-PGF)"/>
            <person name="Walter F."/>
            <person name="Albersmeier A."/>
            <person name="Kalinowski J."/>
            <person name="Ruckert C."/>
        </authorList>
    </citation>
    <scope>NUCLEOTIDE SEQUENCE</scope>
    <source>
        <strain evidence="6">KCTC 42097</strain>
    </source>
</reference>
<comment type="subcellular location">
    <subcellularLocation>
        <location evidence="1">Membrane</location>
        <topology evidence="1">Single-pass membrane protein</topology>
    </subcellularLocation>
</comment>
<feature type="domain" description="Translocation and assembly module TamB C-terminal" evidence="5">
    <location>
        <begin position="284"/>
        <end position="632"/>
    </location>
</feature>
<evidence type="ECO:0000256" key="1">
    <source>
        <dbReference type="ARBA" id="ARBA00004167"/>
    </source>
</evidence>
<organism evidence="6 7">
    <name type="scientific">Limoniibacter endophyticus</name>
    <dbReference type="NCBI Taxonomy" id="1565040"/>
    <lineage>
        <taxon>Bacteria</taxon>
        <taxon>Pseudomonadati</taxon>
        <taxon>Pseudomonadota</taxon>
        <taxon>Alphaproteobacteria</taxon>
        <taxon>Hyphomicrobiales</taxon>
        <taxon>Bartonellaceae</taxon>
        <taxon>Limoniibacter</taxon>
    </lineage>
</organism>
<evidence type="ECO:0000259" key="5">
    <source>
        <dbReference type="Pfam" id="PF04357"/>
    </source>
</evidence>
<comment type="caution">
    <text evidence="6">The sequence shown here is derived from an EMBL/GenBank/DDBJ whole genome shotgun (WGS) entry which is preliminary data.</text>
</comment>
<dbReference type="GO" id="GO:0097347">
    <property type="term" value="C:TAM protein secretion complex"/>
    <property type="evidence" value="ECO:0007669"/>
    <property type="project" value="TreeGrafter"/>
</dbReference>
<keyword evidence="7" id="KW-1185">Reference proteome</keyword>
<dbReference type="EMBL" id="BMZO01000008">
    <property type="protein sequence ID" value="GHC75044.1"/>
    <property type="molecule type" value="Genomic_DNA"/>
</dbReference>
<accession>A0A8J3GI59</accession>
<evidence type="ECO:0000313" key="7">
    <source>
        <dbReference type="Proteomes" id="UP000641137"/>
    </source>
</evidence>
<evidence type="ECO:0000256" key="3">
    <source>
        <dbReference type="ARBA" id="ARBA00022989"/>
    </source>
</evidence>
<dbReference type="InterPro" id="IPR007452">
    <property type="entry name" value="TamB_C"/>
</dbReference>
<protein>
    <recommendedName>
        <fullName evidence="5">Translocation and assembly module TamB C-terminal domain-containing protein</fullName>
    </recommendedName>
</protein>
<sequence>MRDTDLVLESTGNRTGFTVTSRFNGGPASIRGALTTGQALEVALDAASLTFQNIPIALRRSTQVNIENGTTRIAETTLEIGGGSVVVSGTAGDQLNISARINSVPASIINQFARGLGAQGTVNGTVGVAGAASDPSVSYDVNWTGASLAQTQSLGVSAMSLTARGRYANGQVNFESFGAQNGQGLSLSGSGTVGVANGGGLGLTITGQTPFALLAGMLAEQGIALTGSADVNLRVGGTTGNPDISGTVRSNGGRLVLAASGLAINNIALNVDLGANTARITALAGQLSSGGSVSGSGTIGIAQGSGYPADLRLLVENARYTDGRLVTTNLGGEITLSGQLTASPDIGGTINLGRTVVTIPERLPASLTRLNVQHRNAPADVRRQRQALTPITSGGNSGSGIGLNITVNAPQQIFVRGRGLDAELGGNIVLTGNTAAPEAQGQFELRRGRLEILGRRLTFTEGTMTFAGSYIPYLDMRAESKATDTTVTVLVTGPADNPKFSFESIPALPEDEVLARLIFGREMSSLSPVQIARLAAAAAELAGVGGSSSLLSTLEDSIGVDDIDVESTEDGGTSVRAGKYLNERTYVTIEKGDAAGSGKATINLDLGRGLKVRGQASDDGDAGGGIFYEREY</sequence>
<evidence type="ECO:0000256" key="4">
    <source>
        <dbReference type="ARBA" id="ARBA00023136"/>
    </source>
</evidence>
<keyword evidence="2" id="KW-0812">Transmembrane</keyword>
<proteinExistence type="predicted"/>